<keyword evidence="4" id="KW-1185">Reference proteome</keyword>
<sequence length="259" mass="30102">MESTVAQKLDAIYNLQKIDSRLDAIFKIRGALPEEVQDLEDEIAGYETRLDKFNNDIQGLEDEIKKHKEAIKESEKLIKKYQEQQMNVRNNREYDAITKELELQDLEIQVSRKKIGEAEIRIEHKKKDLEELKETVKDRRKDLDTKKEELSNIVSESESEENKLKAEREKATKKIEERLLKSYQKIRNNAKNGLAVVEVKRGACGGCFNIVPPQRQADIREKKKLIVCEHCGRILADVADEIEDETIPKKKRSTRAKKS</sequence>
<feature type="domain" description="C4-type zinc ribbon" evidence="2">
    <location>
        <begin position="203"/>
        <end position="235"/>
    </location>
</feature>
<feature type="coiled-coil region" evidence="1">
    <location>
        <begin position="115"/>
        <end position="177"/>
    </location>
</feature>
<dbReference type="AlphaFoldDB" id="A0A918UQH2"/>
<accession>A0A918UQH2</accession>
<evidence type="ECO:0000259" key="2">
    <source>
        <dbReference type="Pfam" id="PF02591"/>
    </source>
</evidence>
<dbReference type="Gene3D" id="1.10.287.1490">
    <property type="match status" value="1"/>
</dbReference>
<dbReference type="Pfam" id="PF02591">
    <property type="entry name" value="Zn_ribbon_9"/>
    <property type="match status" value="1"/>
</dbReference>
<reference evidence="3" key="2">
    <citation type="submission" date="2020-09" db="EMBL/GenBank/DDBJ databases">
        <authorList>
            <person name="Sun Q."/>
            <person name="Kim S."/>
        </authorList>
    </citation>
    <scope>NUCLEOTIDE SEQUENCE</scope>
    <source>
        <strain evidence="3">KCTC 12368</strain>
    </source>
</reference>
<name>A0A918UQH2_9BACT</name>
<feature type="coiled-coil region" evidence="1">
    <location>
        <begin position="36"/>
        <end position="91"/>
    </location>
</feature>
<keyword evidence="1" id="KW-0175">Coiled coil</keyword>
<evidence type="ECO:0000313" key="4">
    <source>
        <dbReference type="Proteomes" id="UP000619457"/>
    </source>
</evidence>
<comment type="caution">
    <text evidence="3">The sequence shown here is derived from an EMBL/GenBank/DDBJ whole genome shotgun (WGS) entry which is preliminary data.</text>
</comment>
<dbReference type="PANTHER" id="PTHR39082">
    <property type="entry name" value="PHOSPHOLIPASE C-BETA-2-RELATED"/>
    <property type="match status" value="1"/>
</dbReference>
<dbReference type="RefSeq" id="WP_018473131.1">
    <property type="nucleotide sequence ID" value="NZ_BMWX01000003.1"/>
</dbReference>
<protein>
    <recommendedName>
        <fullName evidence="2">C4-type zinc ribbon domain-containing protein</fullName>
    </recommendedName>
</protein>
<dbReference type="InterPro" id="IPR052376">
    <property type="entry name" value="Oxidative_Scav/Glycosyltrans"/>
</dbReference>
<dbReference type="InterPro" id="IPR003743">
    <property type="entry name" value="Zf-RING_7"/>
</dbReference>
<dbReference type="Proteomes" id="UP000619457">
    <property type="component" value="Unassembled WGS sequence"/>
</dbReference>
<organism evidence="3 4">
    <name type="scientific">Echinicola pacifica</name>
    <dbReference type="NCBI Taxonomy" id="346377"/>
    <lineage>
        <taxon>Bacteria</taxon>
        <taxon>Pseudomonadati</taxon>
        <taxon>Bacteroidota</taxon>
        <taxon>Cytophagia</taxon>
        <taxon>Cytophagales</taxon>
        <taxon>Cyclobacteriaceae</taxon>
        <taxon>Echinicola</taxon>
    </lineage>
</organism>
<gene>
    <name evidence="3" type="ORF">GCM10007049_19620</name>
</gene>
<reference evidence="3" key="1">
    <citation type="journal article" date="2014" name="Int. J. Syst. Evol. Microbiol.">
        <title>Complete genome sequence of Corynebacterium casei LMG S-19264T (=DSM 44701T), isolated from a smear-ripened cheese.</title>
        <authorList>
            <consortium name="US DOE Joint Genome Institute (JGI-PGF)"/>
            <person name="Walter F."/>
            <person name="Albersmeier A."/>
            <person name="Kalinowski J."/>
            <person name="Ruckert C."/>
        </authorList>
    </citation>
    <scope>NUCLEOTIDE SEQUENCE</scope>
    <source>
        <strain evidence="3">KCTC 12368</strain>
    </source>
</reference>
<dbReference type="EMBL" id="BMWX01000003">
    <property type="protein sequence ID" value="GGZ26948.1"/>
    <property type="molecule type" value="Genomic_DNA"/>
</dbReference>
<dbReference type="PANTHER" id="PTHR39082:SF1">
    <property type="entry name" value="SCAVENGER RECEPTOR CLASS A MEMBER 3"/>
    <property type="match status" value="1"/>
</dbReference>
<evidence type="ECO:0000313" key="3">
    <source>
        <dbReference type="EMBL" id="GGZ26948.1"/>
    </source>
</evidence>
<proteinExistence type="predicted"/>
<evidence type="ECO:0000256" key="1">
    <source>
        <dbReference type="SAM" id="Coils"/>
    </source>
</evidence>